<gene>
    <name evidence="2" type="ORF">THAOC_18038</name>
</gene>
<protein>
    <submittedName>
        <fullName evidence="2">Uncharacterized protein</fullName>
    </submittedName>
</protein>
<comment type="caution">
    <text evidence="2">The sequence shown here is derived from an EMBL/GenBank/DDBJ whole genome shotgun (WGS) entry which is preliminary data.</text>
</comment>
<name>K0S951_THAOC</name>
<reference evidence="2 3" key="1">
    <citation type="journal article" date="2012" name="Genome Biol.">
        <title>Genome and low-iron response of an oceanic diatom adapted to chronic iron limitation.</title>
        <authorList>
            <person name="Lommer M."/>
            <person name="Specht M."/>
            <person name="Roy A.S."/>
            <person name="Kraemer L."/>
            <person name="Andreson R."/>
            <person name="Gutowska M.A."/>
            <person name="Wolf J."/>
            <person name="Bergner S.V."/>
            <person name="Schilhabel M.B."/>
            <person name="Klostermeier U.C."/>
            <person name="Beiko R.G."/>
            <person name="Rosenstiel P."/>
            <person name="Hippler M."/>
            <person name="Laroche J."/>
        </authorList>
    </citation>
    <scope>NUCLEOTIDE SEQUENCE [LARGE SCALE GENOMIC DNA]</scope>
    <source>
        <strain evidence="2 3">CCMP1005</strain>
    </source>
</reference>
<feature type="compositionally biased region" description="Low complexity" evidence="1">
    <location>
        <begin position="25"/>
        <end position="42"/>
    </location>
</feature>
<sequence length="67" mass="7174">REEERPTGKRAWTNDSLSTGGPALRSASAASNEGGAGEARSAPAKPDRRHEHCRGLVPDRYGDREGD</sequence>
<keyword evidence="3" id="KW-1185">Reference proteome</keyword>
<organism evidence="2 3">
    <name type="scientific">Thalassiosira oceanica</name>
    <name type="common">Marine diatom</name>
    <dbReference type="NCBI Taxonomy" id="159749"/>
    <lineage>
        <taxon>Eukaryota</taxon>
        <taxon>Sar</taxon>
        <taxon>Stramenopiles</taxon>
        <taxon>Ochrophyta</taxon>
        <taxon>Bacillariophyta</taxon>
        <taxon>Coscinodiscophyceae</taxon>
        <taxon>Thalassiosirophycidae</taxon>
        <taxon>Thalassiosirales</taxon>
        <taxon>Thalassiosiraceae</taxon>
        <taxon>Thalassiosira</taxon>
    </lineage>
</organism>
<accession>K0S951</accession>
<dbReference type="AlphaFoldDB" id="K0S951"/>
<feature type="region of interest" description="Disordered" evidence="1">
    <location>
        <begin position="1"/>
        <end position="67"/>
    </location>
</feature>
<evidence type="ECO:0000313" key="3">
    <source>
        <dbReference type="Proteomes" id="UP000266841"/>
    </source>
</evidence>
<proteinExistence type="predicted"/>
<feature type="non-terminal residue" evidence="2">
    <location>
        <position position="1"/>
    </location>
</feature>
<dbReference type="EMBL" id="AGNL01019950">
    <property type="protein sequence ID" value="EJK61469.1"/>
    <property type="molecule type" value="Genomic_DNA"/>
</dbReference>
<feature type="compositionally biased region" description="Basic and acidic residues" evidence="1">
    <location>
        <begin position="45"/>
        <end position="54"/>
    </location>
</feature>
<evidence type="ECO:0000313" key="2">
    <source>
        <dbReference type="EMBL" id="EJK61469.1"/>
    </source>
</evidence>
<dbReference type="Proteomes" id="UP000266841">
    <property type="component" value="Unassembled WGS sequence"/>
</dbReference>
<evidence type="ECO:0000256" key="1">
    <source>
        <dbReference type="SAM" id="MobiDB-lite"/>
    </source>
</evidence>